<proteinExistence type="predicted"/>
<organism evidence="1 2">
    <name type="scientific">Paenibacillus bovis</name>
    <dbReference type="NCBI Taxonomy" id="1616788"/>
    <lineage>
        <taxon>Bacteria</taxon>
        <taxon>Bacillati</taxon>
        <taxon>Bacillota</taxon>
        <taxon>Bacilli</taxon>
        <taxon>Bacillales</taxon>
        <taxon>Paenibacillaceae</taxon>
        <taxon>Paenibacillus</taxon>
    </lineage>
</organism>
<keyword evidence="2" id="KW-1185">Reference proteome</keyword>
<dbReference type="OrthoDB" id="9789573at2"/>
<gene>
    <name evidence="1" type="ORF">AR543_p0034</name>
</gene>
<protein>
    <submittedName>
        <fullName evidence="1">Uncharacterized protein</fullName>
    </submittedName>
</protein>
<geneLocation type="plasmid" evidence="1 2">
    <name>unnamed1</name>
</geneLocation>
<dbReference type="KEGG" id="pbv:AR543_p0034"/>
<dbReference type="AlphaFoldDB" id="A0A1X9T477"/>
<evidence type="ECO:0000313" key="1">
    <source>
        <dbReference type="EMBL" id="ARR10642.1"/>
    </source>
</evidence>
<keyword evidence="1" id="KW-0614">Plasmid</keyword>
<accession>A0A1X9T477</accession>
<dbReference type="RefSeq" id="WP_087071356.1">
    <property type="nucleotide sequence ID" value="NZ_CP021170.1"/>
</dbReference>
<dbReference type="Proteomes" id="UP000078148">
    <property type="component" value="Plasmid unnamed1"/>
</dbReference>
<evidence type="ECO:0000313" key="2">
    <source>
        <dbReference type="Proteomes" id="UP000078148"/>
    </source>
</evidence>
<reference evidence="1 2" key="1">
    <citation type="journal article" date="2016" name="Int. J. Syst. Evol. Microbiol.">
        <title>Paenibacillus damxungensis sp. nov., isolated from raw yak (Bos grunniens) milk.</title>
        <authorList>
            <person name="Wu Z."/>
            <person name="Gao C."/>
            <person name="Han J."/>
            <person name="Liu Z."/>
        </authorList>
    </citation>
    <scope>NUCLEOTIDE SEQUENCE [LARGE SCALE GENOMIC DNA]</scope>
    <source>
        <strain evidence="1 2">BD3526</strain>
        <plasmid evidence="1 2">unnamed1</plasmid>
    </source>
</reference>
<sequence length="196" mass="22909">MNIDHIAELLKQAHTELRVAKYMIDGREMKIEFILPEQWEERHEEYAMGVSHYWGWDELDFDDVDISLPVYWGTRYEKILHYVHAIQTVSNDPLRLVHVLANQAHPEWVCVPGSAVPRITATEQPWCVIREDRNISLLAAYPHLSPIAGLQKFMQDRDYEYMDDGPTGTDNLVVDLINEDGEELRVYVQYEYDFAG</sequence>
<dbReference type="EMBL" id="CP021170">
    <property type="protein sequence ID" value="ARR10642.1"/>
    <property type="molecule type" value="Genomic_DNA"/>
</dbReference>
<name>A0A1X9T477_9BACL</name>